<keyword evidence="2" id="KW-1185">Reference proteome</keyword>
<comment type="caution">
    <text evidence="1">The sequence shown here is derived from an EMBL/GenBank/DDBJ whole genome shotgun (WGS) entry which is preliminary data.</text>
</comment>
<sequence>MRNEYTKQTIDSVISAQFEAINLINKQNKTLLETQIHKQLTQQALQTQYTDQLIIDQLDDIRDVINQKIVKSYQYLALIKNVLFQEKLNKKTMIKSVIEIIGNRNMIYLEIHKQLQHIFIQLRQFQNLLIGLVIDNDQCFLQLRTVQALTEQIWAFLKIYQMSQRNDFYRGSYVLEQSIQMTQSSQSLERYLQESNVLFFKSTNHLAMILYVQSNMKSRYINKKKQNEFLISSH</sequence>
<dbReference type="EMBL" id="CAJJDM010000116">
    <property type="protein sequence ID" value="CAD8100739.1"/>
    <property type="molecule type" value="Genomic_DNA"/>
</dbReference>
<gene>
    <name evidence="1" type="ORF">PPRIM_AZ9-3.1.T1130074</name>
</gene>
<accession>A0A8S1PCM9</accession>
<evidence type="ECO:0000313" key="1">
    <source>
        <dbReference type="EMBL" id="CAD8100739.1"/>
    </source>
</evidence>
<organism evidence="1 2">
    <name type="scientific">Paramecium primaurelia</name>
    <dbReference type="NCBI Taxonomy" id="5886"/>
    <lineage>
        <taxon>Eukaryota</taxon>
        <taxon>Sar</taxon>
        <taxon>Alveolata</taxon>
        <taxon>Ciliophora</taxon>
        <taxon>Intramacronucleata</taxon>
        <taxon>Oligohymenophorea</taxon>
        <taxon>Peniculida</taxon>
        <taxon>Parameciidae</taxon>
        <taxon>Paramecium</taxon>
    </lineage>
</organism>
<evidence type="ECO:0000313" key="2">
    <source>
        <dbReference type="Proteomes" id="UP000688137"/>
    </source>
</evidence>
<name>A0A8S1PCM9_PARPR</name>
<proteinExistence type="predicted"/>
<dbReference type="Proteomes" id="UP000688137">
    <property type="component" value="Unassembled WGS sequence"/>
</dbReference>
<protein>
    <submittedName>
        <fullName evidence="1">Uncharacterized protein</fullName>
    </submittedName>
</protein>
<reference evidence="1" key="1">
    <citation type="submission" date="2021-01" db="EMBL/GenBank/DDBJ databases">
        <authorList>
            <consortium name="Genoscope - CEA"/>
            <person name="William W."/>
        </authorList>
    </citation>
    <scope>NUCLEOTIDE SEQUENCE</scope>
</reference>
<dbReference type="AlphaFoldDB" id="A0A8S1PCM9"/>